<name>A0A0V1G901_TRIPS</name>
<proteinExistence type="predicted"/>
<comment type="caution">
    <text evidence="1">The sequence shown here is derived from an EMBL/GenBank/DDBJ whole genome shotgun (WGS) entry which is preliminary data.</text>
</comment>
<protein>
    <submittedName>
        <fullName evidence="1">Uncharacterized protein</fullName>
    </submittedName>
</protein>
<dbReference type="Proteomes" id="UP000054805">
    <property type="component" value="Unassembled WGS sequence"/>
</dbReference>
<accession>A0A0V1G901</accession>
<evidence type="ECO:0000313" key="2">
    <source>
        <dbReference type="Proteomes" id="UP000054805"/>
    </source>
</evidence>
<sequence length="34" mass="3977">MNPLRPVSLKTGLKRPTVLNCMYTETRRNGLMER</sequence>
<evidence type="ECO:0000313" key="1">
    <source>
        <dbReference type="EMBL" id="KRY94728.1"/>
    </source>
</evidence>
<reference evidence="1 2" key="1">
    <citation type="submission" date="2015-01" db="EMBL/GenBank/DDBJ databases">
        <title>Evolution of Trichinella species and genotypes.</title>
        <authorList>
            <person name="Korhonen P.K."/>
            <person name="Edoardo P."/>
            <person name="Giuseppe L.R."/>
            <person name="Gasser R.B."/>
        </authorList>
    </citation>
    <scope>NUCLEOTIDE SEQUENCE [LARGE SCALE GENOMIC DNA]</scope>
    <source>
        <strain evidence="1">ISS588</strain>
    </source>
</reference>
<dbReference type="EMBL" id="JYDS01005008">
    <property type="protein sequence ID" value="KRY94728.1"/>
    <property type="molecule type" value="Genomic_DNA"/>
</dbReference>
<gene>
    <name evidence="1" type="ORF">T4B_7597</name>
</gene>
<dbReference type="AlphaFoldDB" id="A0A0V1G901"/>
<keyword evidence="2" id="KW-1185">Reference proteome</keyword>
<organism evidence="1 2">
    <name type="scientific">Trichinella pseudospiralis</name>
    <name type="common">Parasitic roundworm</name>
    <dbReference type="NCBI Taxonomy" id="6337"/>
    <lineage>
        <taxon>Eukaryota</taxon>
        <taxon>Metazoa</taxon>
        <taxon>Ecdysozoa</taxon>
        <taxon>Nematoda</taxon>
        <taxon>Enoplea</taxon>
        <taxon>Dorylaimia</taxon>
        <taxon>Trichinellida</taxon>
        <taxon>Trichinellidae</taxon>
        <taxon>Trichinella</taxon>
    </lineage>
</organism>